<evidence type="ECO:0000313" key="2">
    <source>
        <dbReference type="EMBL" id="KAF7350870.1"/>
    </source>
</evidence>
<feature type="transmembrane region" description="Helical" evidence="1">
    <location>
        <begin position="91"/>
        <end position="112"/>
    </location>
</feature>
<reference evidence="2" key="1">
    <citation type="submission" date="2020-05" db="EMBL/GenBank/DDBJ databases">
        <title>Mycena genomes resolve the evolution of fungal bioluminescence.</title>
        <authorList>
            <person name="Tsai I.J."/>
        </authorList>
    </citation>
    <scope>NUCLEOTIDE SEQUENCE</scope>
    <source>
        <strain evidence="2">160909Yilan</strain>
    </source>
</reference>
<dbReference type="AlphaFoldDB" id="A0A8H6Y351"/>
<gene>
    <name evidence="2" type="ORF">MSAN_01649100</name>
</gene>
<dbReference type="OrthoDB" id="3038990at2759"/>
<proteinExistence type="predicted"/>
<dbReference type="EMBL" id="JACAZH010000014">
    <property type="protein sequence ID" value="KAF7350870.1"/>
    <property type="molecule type" value="Genomic_DNA"/>
</dbReference>
<keyword evidence="1" id="KW-0812">Transmembrane</keyword>
<feature type="transmembrane region" description="Helical" evidence="1">
    <location>
        <begin position="124"/>
        <end position="147"/>
    </location>
</feature>
<protein>
    <submittedName>
        <fullName evidence="2">Uncharacterized protein</fullName>
    </submittedName>
</protein>
<feature type="transmembrane region" description="Helical" evidence="1">
    <location>
        <begin position="250"/>
        <end position="271"/>
    </location>
</feature>
<keyword evidence="1" id="KW-1133">Transmembrane helix</keyword>
<keyword evidence="1" id="KW-0472">Membrane</keyword>
<evidence type="ECO:0000313" key="3">
    <source>
        <dbReference type="Proteomes" id="UP000623467"/>
    </source>
</evidence>
<organism evidence="2 3">
    <name type="scientific">Mycena sanguinolenta</name>
    <dbReference type="NCBI Taxonomy" id="230812"/>
    <lineage>
        <taxon>Eukaryota</taxon>
        <taxon>Fungi</taxon>
        <taxon>Dikarya</taxon>
        <taxon>Basidiomycota</taxon>
        <taxon>Agaricomycotina</taxon>
        <taxon>Agaricomycetes</taxon>
        <taxon>Agaricomycetidae</taxon>
        <taxon>Agaricales</taxon>
        <taxon>Marasmiineae</taxon>
        <taxon>Mycenaceae</taxon>
        <taxon>Mycena</taxon>
    </lineage>
</organism>
<name>A0A8H6Y351_9AGAR</name>
<keyword evidence="3" id="KW-1185">Reference proteome</keyword>
<dbReference type="Proteomes" id="UP000623467">
    <property type="component" value="Unassembled WGS sequence"/>
</dbReference>
<feature type="transmembrane region" description="Helical" evidence="1">
    <location>
        <begin position="227"/>
        <end position="244"/>
    </location>
</feature>
<evidence type="ECO:0000256" key="1">
    <source>
        <dbReference type="SAM" id="Phobius"/>
    </source>
</evidence>
<comment type="caution">
    <text evidence="2">The sequence shown here is derived from an EMBL/GenBank/DDBJ whole genome shotgun (WGS) entry which is preliminary data.</text>
</comment>
<feature type="transmembrane region" description="Helical" evidence="1">
    <location>
        <begin position="167"/>
        <end position="188"/>
    </location>
</feature>
<feature type="transmembrane region" description="Helical" evidence="1">
    <location>
        <begin position="55"/>
        <end position="79"/>
    </location>
</feature>
<accession>A0A8H6Y351</accession>
<sequence>MSLASGLASRSDFPPEVERQLQAARFVLVGSAAVLIWDILNTLTEDYEIFFNNQFQIAAAAYLVSRITAAAFVVGFVVFSTYPGIHNCQTLLILLSSLIPFANGSNSLIFFIRVRAVYDAHRLITFLFGFLWLCVVGSGIVTSASGIQAESLNGVCVTTKLPGTATIPVIVLTVHDTAVFVAMSYRLLANSYDYEEYTGSFWRKLKAMMLGGKMHAFSKTLFRDGQYYYLITAVANLLTITMVYAPVPSFLHGVIATPNLALTNIMAGRVYRNAKLHTARLSELELSGFPWSSPDVNSRGVVTASPVGITASED</sequence>